<comment type="caution">
    <text evidence="2">The sequence shown here is derived from an EMBL/GenBank/DDBJ whole genome shotgun (WGS) entry which is preliminary data.</text>
</comment>
<keyword evidence="3" id="KW-1185">Reference proteome</keyword>
<dbReference type="PANTHER" id="PTHR33924">
    <property type="entry name" value="CATION-TRANSPORTING ATPASE"/>
    <property type="match status" value="1"/>
</dbReference>
<feature type="compositionally biased region" description="Basic and acidic residues" evidence="1">
    <location>
        <begin position="24"/>
        <end position="42"/>
    </location>
</feature>
<gene>
    <name evidence="2" type="ORF">Tsubulata_015916</name>
</gene>
<accession>A0A9Q0F6C3</accession>
<evidence type="ECO:0000313" key="2">
    <source>
        <dbReference type="EMBL" id="KAJ4825775.1"/>
    </source>
</evidence>
<evidence type="ECO:0000256" key="1">
    <source>
        <dbReference type="SAM" id="MobiDB-lite"/>
    </source>
</evidence>
<feature type="compositionally biased region" description="Polar residues" evidence="1">
    <location>
        <begin position="80"/>
        <end position="125"/>
    </location>
</feature>
<proteinExistence type="predicted"/>
<dbReference type="AlphaFoldDB" id="A0A9Q0F6C3"/>
<evidence type="ECO:0000313" key="3">
    <source>
        <dbReference type="Proteomes" id="UP001141552"/>
    </source>
</evidence>
<reference evidence="2" key="1">
    <citation type="submission" date="2022-02" db="EMBL/GenBank/DDBJ databases">
        <authorList>
            <person name="Henning P.M."/>
            <person name="McCubbin A.G."/>
            <person name="Shore J.S."/>
        </authorList>
    </citation>
    <scope>NUCLEOTIDE SEQUENCE</scope>
    <source>
        <strain evidence="2">F60SS</strain>
        <tissue evidence="2">Leaves</tissue>
    </source>
</reference>
<dbReference type="EMBL" id="JAKUCV010006808">
    <property type="protein sequence ID" value="KAJ4825775.1"/>
    <property type="molecule type" value="Genomic_DNA"/>
</dbReference>
<sequence length="346" mass="37364">MSGDNFTEKRAVLGDLTNRPLKREFSKISGDDSGLKSGDGDRNNMAGEDGDSRLTKQVCSRVEIPDKDGCKNKISPPPTQTKADASQENVLSVASPEPNNEANQVTNLLDDSADSVKSGTMTQSSGEGGDASRDSCASTGSMTASFRTHMKDGDDEVEKGTSDVILSSQVDDSHVCSSDDKDFGGGGYTGGKFGPPELPMLPKLQGSKSFQFNRCTALEGDSCGDLPKSCSCSFCLTAAYIWADLYYQDMKGRISALKKSQKEASILVNKYAMGKKTDAHIQGDLSDSSKLESDLTGQWRSLFRHMEDMFADENSQLQASFATLKELRENCKLDLERTVGVQPDKC</sequence>
<protein>
    <submittedName>
        <fullName evidence="2">Uncharacterized protein</fullName>
    </submittedName>
</protein>
<feature type="region of interest" description="Disordered" evidence="1">
    <location>
        <begin position="24"/>
        <end position="140"/>
    </location>
</feature>
<dbReference type="Proteomes" id="UP001141552">
    <property type="component" value="Unassembled WGS sequence"/>
</dbReference>
<organism evidence="2 3">
    <name type="scientific">Turnera subulata</name>
    <dbReference type="NCBI Taxonomy" id="218843"/>
    <lineage>
        <taxon>Eukaryota</taxon>
        <taxon>Viridiplantae</taxon>
        <taxon>Streptophyta</taxon>
        <taxon>Embryophyta</taxon>
        <taxon>Tracheophyta</taxon>
        <taxon>Spermatophyta</taxon>
        <taxon>Magnoliopsida</taxon>
        <taxon>eudicotyledons</taxon>
        <taxon>Gunneridae</taxon>
        <taxon>Pentapetalae</taxon>
        <taxon>rosids</taxon>
        <taxon>fabids</taxon>
        <taxon>Malpighiales</taxon>
        <taxon>Passifloraceae</taxon>
        <taxon>Turnera</taxon>
    </lineage>
</organism>
<name>A0A9Q0F6C3_9ROSI</name>
<dbReference type="PANTHER" id="PTHR33924:SF1">
    <property type="entry name" value="DNA-DIRECTED RNA POLYMERASE SUBUNIT BETA"/>
    <property type="match status" value="1"/>
</dbReference>
<reference evidence="2" key="2">
    <citation type="journal article" date="2023" name="Plants (Basel)">
        <title>Annotation of the Turnera subulata (Passifloraceae) Draft Genome Reveals the S-Locus Evolved after the Divergence of Turneroideae from Passifloroideae in a Stepwise Manner.</title>
        <authorList>
            <person name="Henning P.M."/>
            <person name="Roalson E.H."/>
            <person name="Mir W."/>
            <person name="McCubbin A.G."/>
            <person name="Shore J.S."/>
        </authorList>
    </citation>
    <scope>NUCLEOTIDE SEQUENCE</scope>
    <source>
        <strain evidence="2">F60SS</strain>
    </source>
</reference>
<dbReference type="OrthoDB" id="1907176at2759"/>